<dbReference type="EMBL" id="ML769612">
    <property type="protein sequence ID" value="KAE9391823.1"/>
    <property type="molecule type" value="Genomic_DNA"/>
</dbReference>
<keyword evidence="2" id="KW-1185">Reference proteome</keyword>
<name>A0A6A4H2A3_9AGAR</name>
<accession>A0A6A4H2A3</accession>
<dbReference type="Gene3D" id="6.10.140.2220">
    <property type="match status" value="1"/>
</dbReference>
<organism evidence="1 2">
    <name type="scientific">Gymnopus androsaceus JB14</name>
    <dbReference type="NCBI Taxonomy" id="1447944"/>
    <lineage>
        <taxon>Eukaryota</taxon>
        <taxon>Fungi</taxon>
        <taxon>Dikarya</taxon>
        <taxon>Basidiomycota</taxon>
        <taxon>Agaricomycotina</taxon>
        <taxon>Agaricomycetes</taxon>
        <taxon>Agaricomycetidae</taxon>
        <taxon>Agaricales</taxon>
        <taxon>Marasmiineae</taxon>
        <taxon>Omphalotaceae</taxon>
        <taxon>Gymnopus</taxon>
    </lineage>
</organism>
<dbReference type="AlphaFoldDB" id="A0A6A4H2A3"/>
<reference evidence="1" key="1">
    <citation type="journal article" date="2019" name="Environ. Microbiol.">
        <title>Fungal ecological strategies reflected in gene transcription - a case study of two litter decomposers.</title>
        <authorList>
            <person name="Barbi F."/>
            <person name="Kohler A."/>
            <person name="Barry K."/>
            <person name="Baskaran P."/>
            <person name="Daum C."/>
            <person name="Fauchery L."/>
            <person name="Ihrmark K."/>
            <person name="Kuo A."/>
            <person name="LaButti K."/>
            <person name="Lipzen A."/>
            <person name="Morin E."/>
            <person name="Grigoriev I.V."/>
            <person name="Henrissat B."/>
            <person name="Lindahl B."/>
            <person name="Martin F."/>
        </authorList>
    </citation>
    <scope>NUCLEOTIDE SEQUENCE</scope>
    <source>
        <strain evidence="1">JB14</strain>
    </source>
</reference>
<dbReference type="Proteomes" id="UP000799118">
    <property type="component" value="Unassembled WGS sequence"/>
</dbReference>
<evidence type="ECO:0000313" key="1">
    <source>
        <dbReference type="EMBL" id="KAE9391823.1"/>
    </source>
</evidence>
<evidence type="ECO:0008006" key="3">
    <source>
        <dbReference type="Google" id="ProtNLM"/>
    </source>
</evidence>
<dbReference type="OrthoDB" id="2991462at2759"/>
<evidence type="ECO:0000313" key="2">
    <source>
        <dbReference type="Proteomes" id="UP000799118"/>
    </source>
</evidence>
<protein>
    <recommendedName>
        <fullName evidence="3">MYND-type domain-containing protein</fullName>
    </recommendedName>
</protein>
<gene>
    <name evidence="1" type="ORF">BT96DRAFT_979683</name>
</gene>
<proteinExistence type="predicted"/>
<sequence>MSMIYDIRSSEPRAYAPEHPQLQSFFIGLYHPSRSNLVNTTSFAADREAYDFEGNLPSAVLDNIRFILDEDDDTFPPKKQVSTTTRTRFTGPKRLNPLAQIFVPGMRNGAGNSTPERLAAIDAVDRYRQRYYKRPFPSHFHAPGPKYPHDWRYMVDLAAHTPPIHMSSIHDHGREIVHSRLWSSSDMVELIRHICWKGAEPSFNTHPLSVALLAFSVHCHFKNCGDQKNASLFAGVIRECVLGYFKGLWDAENAESALRFTPNASYVPEYIQNLVLQCLWILVHQLTAPDHLNAIYDLILCSGVYGRDNGLSAGGDMVPLPLTNDHLAMAWALLGMPCALWLIKSSVSLLHKVAAACRTKKTFKELPVAKYCSQQCQAAHFATHKLSCPLYARANCFIIHASDSENIASCIEPFNLLNYGHESGETAELRSRLGWEDVGEAGKAYDHKGSSSWYYFVYAPFSENQPEQTLNKWGNYLTYGPHTCDIAIVRSGPSDASYPKDIIKNDLVKTIKFYQDGHDRRQVFAEREKNRFSRKMGIDLSMVPGFSL</sequence>